<dbReference type="NCBIfam" id="TIGR03349">
    <property type="entry name" value="IV_VI_DotU"/>
    <property type="match status" value="1"/>
</dbReference>
<evidence type="ECO:0000259" key="4">
    <source>
        <dbReference type="PROSITE" id="PS51123"/>
    </source>
</evidence>
<dbReference type="SUPFAM" id="SSF103088">
    <property type="entry name" value="OmpA-like"/>
    <property type="match status" value="1"/>
</dbReference>
<dbReference type="RefSeq" id="WP_140842369.1">
    <property type="nucleotide sequence ID" value="NZ_RCZI01000003.1"/>
</dbReference>
<accession>A0A502DTK2</accession>
<evidence type="ECO:0000256" key="3">
    <source>
        <dbReference type="SAM" id="Phobius"/>
    </source>
</evidence>
<dbReference type="CDD" id="cd07185">
    <property type="entry name" value="OmpA_C-like"/>
    <property type="match status" value="1"/>
</dbReference>
<evidence type="ECO:0000256" key="2">
    <source>
        <dbReference type="SAM" id="MobiDB-lite"/>
    </source>
</evidence>
<comment type="caution">
    <text evidence="5">The sequence shown here is derived from an EMBL/GenBank/DDBJ whole genome shotgun (WGS) entry which is preliminary data.</text>
</comment>
<feature type="region of interest" description="Disordered" evidence="2">
    <location>
        <begin position="10"/>
        <end position="38"/>
    </location>
</feature>
<organism evidence="5 6">
    <name type="scientific">Variovorax guangxiensis</name>
    <dbReference type="NCBI Taxonomy" id="1775474"/>
    <lineage>
        <taxon>Bacteria</taxon>
        <taxon>Pseudomonadati</taxon>
        <taxon>Pseudomonadota</taxon>
        <taxon>Betaproteobacteria</taxon>
        <taxon>Burkholderiales</taxon>
        <taxon>Comamonadaceae</taxon>
        <taxon>Variovorax</taxon>
    </lineage>
</organism>
<dbReference type="GO" id="GO:0016020">
    <property type="term" value="C:membrane"/>
    <property type="evidence" value="ECO:0007669"/>
    <property type="project" value="UniProtKB-UniRule"/>
</dbReference>
<dbReference type="NCBIfam" id="NF038228">
    <property type="entry name" value="IcmH_DotU_IVB"/>
    <property type="match status" value="1"/>
</dbReference>
<evidence type="ECO:0000313" key="5">
    <source>
        <dbReference type="EMBL" id="TPG27621.1"/>
    </source>
</evidence>
<dbReference type="Gene3D" id="1.25.40.590">
    <property type="entry name" value="Type IV / VI secretion system, DotU"/>
    <property type="match status" value="1"/>
</dbReference>
<dbReference type="InterPro" id="IPR017732">
    <property type="entry name" value="T4/T6SS_DotU"/>
</dbReference>
<keyword evidence="3" id="KW-1133">Transmembrane helix</keyword>
<dbReference type="InterPro" id="IPR038522">
    <property type="entry name" value="T4/T6SS_DotU_sf"/>
</dbReference>
<dbReference type="EMBL" id="RCZI01000003">
    <property type="protein sequence ID" value="TPG27621.1"/>
    <property type="molecule type" value="Genomic_DNA"/>
</dbReference>
<dbReference type="PANTHER" id="PTHR38033:SF1">
    <property type="entry name" value="DOTU FAMILY TYPE IV_VI SECRETION SYSTEM PROTEIN"/>
    <property type="match status" value="1"/>
</dbReference>
<evidence type="ECO:0000256" key="1">
    <source>
        <dbReference type="PROSITE-ProRule" id="PRU00473"/>
    </source>
</evidence>
<dbReference type="Proteomes" id="UP000319212">
    <property type="component" value="Unassembled WGS sequence"/>
</dbReference>
<sequence length="449" mass="48084">MTTPDPFAAFESERTIIKPKPRAPGGGGTPPSVAPAYATGGESAPIELGELGLLNPLVSAAGKLLVLTAKLRNLVQPPNVPALRASTAEAVNQFDAAARRAGASNESVLAARYVLCTALDEAVANTPWGVQAGWNKQSLLVQFHNETWGGEKVFQLLAKLAQDVPTHRPLLELIYSVLALGFEGRYRVVDNGRAQLDSVRQRLADLIAKDRPPLEAELSPHWRGQGAGAARLRESLPLWVFAAGFALLLALVWFGLRLWLNDRSDSTYAAVSGLRVPNVQVAPPATVARSPRLARFLEPEIKQGLVTVTDEADRSTVRLRGDSFFGSGSAEPMAQSLPVLRRIGQALAEVKGEVLITGHSDNQPIRSMRYPSNWHLSAARADAVKAALVAQVDPARLRADGKADAEPVAANDTPANRARNRRVDIVLFTEPERVAAAAATPAAPAEVKR</sequence>
<dbReference type="InterPro" id="IPR017733">
    <property type="entry name" value="OmpA-like_dom_proteobacteria"/>
</dbReference>
<gene>
    <name evidence="5" type="ORF">EAH82_12670</name>
</gene>
<dbReference type="AlphaFoldDB" id="A0A502DTK2"/>
<keyword evidence="1 3" id="KW-0472">Membrane</keyword>
<proteinExistence type="predicted"/>
<dbReference type="Pfam" id="PF00691">
    <property type="entry name" value="OmpA"/>
    <property type="match status" value="1"/>
</dbReference>
<dbReference type="NCBIfam" id="TIGR03350">
    <property type="entry name" value="type_VI_ompA"/>
    <property type="match status" value="1"/>
</dbReference>
<dbReference type="NCBIfam" id="NF005444">
    <property type="entry name" value="PRK07033.1"/>
    <property type="match status" value="1"/>
</dbReference>
<dbReference type="PROSITE" id="PS51123">
    <property type="entry name" value="OMPA_2"/>
    <property type="match status" value="1"/>
</dbReference>
<keyword evidence="3" id="KW-0812">Transmembrane</keyword>
<feature type="transmembrane region" description="Helical" evidence="3">
    <location>
        <begin position="236"/>
        <end position="256"/>
    </location>
</feature>
<reference evidence="5 6" key="1">
    <citation type="journal article" date="2019" name="Environ. Microbiol.">
        <title>Species interactions and distinct microbial communities in high Arctic permafrost affected cryosols are associated with the CH4 and CO2 gas fluxes.</title>
        <authorList>
            <person name="Altshuler I."/>
            <person name="Hamel J."/>
            <person name="Turney S."/>
            <person name="Magnuson E."/>
            <person name="Levesque R."/>
            <person name="Greer C."/>
            <person name="Whyte L.G."/>
        </authorList>
    </citation>
    <scope>NUCLEOTIDE SEQUENCE [LARGE SCALE GENOMIC DNA]</scope>
    <source>
        <strain evidence="5 6">S06.C</strain>
    </source>
</reference>
<name>A0A502DTK2_9BURK</name>
<evidence type="ECO:0000313" key="6">
    <source>
        <dbReference type="Proteomes" id="UP000319212"/>
    </source>
</evidence>
<dbReference type="InterPro" id="IPR036737">
    <property type="entry name" value="OmpA-like_sf"/>
</dbReference>
<dbReference type="PANTHER" id="PTHR38033">
    <property type="entry name" value="MEMBRANE PROTEIN-RELATED"/>
    <property type="match status" value="1"/>
</dbReference>
<protein>
    <submittedName>
        <fullName evidence="5">DotU family type VI secretion system protein</fullName>
    </submittedName>
</protein>
<dbReference type="Pfam" id="PF09850">
    <property type="entry name" value="DotU"/>
    <property type="match status" value="1"/>
</dbReference>
<dbReference type="OrthoDB" id="345640at2"/>
<dbReference type="Gene3D" id="3.30.1330.60">
    <property type="entry name" value="OmpA-like domain"/>
    <property type="match status" value="1"/>
</dbReference>
<feature type="domain" description="OmpA-like" evidence="4">
    <location>
        <begin position="312"/>
        <end position="431"/>
    </location>
</feature>
<dbReference type="InterPro" id="IPR006665">
    <property type="entry name" value="OmpA-like"/>
</dbReference>